<feature type="region of interest" description="Disordered" evidence="2">
    <location>
        <begin position="412"/>
        <end position="497"/>
    </location>
</feature>
<name>A0ABP1NXA9_XYLVO</name>
<evidence type="ECO:0000256" key="2">
    <source>
        <dbReference type="SAM" id="MobiDB-lite"/>
    </source>
</evidence>
<feature type="compositionally biased region" description="Polar residues" evidence="2">
    <location>
        <begin position="473"/>
        <end position="486"/>
    </location>
</feature>
<feature type="compositionally biased region" description="Polar residues" evidence="2">
    <location>
        <begin position="341"/>
        <end position="350"/>
    </location>
</feature>
<comment type="caution">
    <text evidence="4">The sequence shown here is derived from an EMBL/GenBank/DDBJ whole genome shotgun (WGS) entry which is preliminary data.</text>
</comment>
<feature type="compositionally biased region" description="Basic and acidic residues" evidence="2">
    <location>
        <begin position="452"/>
        <end position="465"/>
    </location>
</feature>
<feature type="domain" description="C2" evidence="3">
    <location>
        <begin position="654"/>
        <end position="790"/>
    </location>
</feature>
<dbReference type="Proteomes" id="UP001642520">
    <property type="component" value="Unassembled WGS sequence"/>
</dbReference>
<dbReference type="PROSITE" id="PS50004">
    <property type="entry name" value="C2"/>
    <property type="match status" value="1"/>
</dbReference>
<dbReference type="InterPro" id="IPR006608">
    <property type="entry name" value="CC2D1A/B_DM14"/>
</dbReference>
<sequence>MFAKKEKPKRQTRTGDSLAQFGIFNVPESLDEIGNDFMNDDNDDDLEAELAALTAGDDNEGKPRRGASRKPVPKENLEAIIAESIKDINVEEEVSDGEDDPELLDELKMITGDDPEDSEDISPEKEESSVAESAEVAEPQKNDTSMDSTVNLLQERLRLYQIAESKAKQHNESSRARRYNRAIKTLKELLSNVQAGKPIDESDIPPSLPPHVTAETPEKVSENNQEESSEKTAIPAAEVDTTLPAENNTSEMPVTKTIDEEALKLLKSRQQEYKVAAVAWKRAGNMKEALQCVNTAKQFDIVISAVNAGETVDLSDMPPSPNTPGSNTVTSVEKPEKIENETQGQSSATTPALAEVKSAGPENLETALKERLEACKKIKATAESEGNSSKARRYGRICKQFEDAIKLHARGKPVPLDELPNPPGFEPLIIPTQSNVPAPAVENNEPQPKPASENHPDSEPSENKKGRPPLPPSRTQTGKKQNQITSRAEKQAALLQQRQHELKQAALNAKKDGDIELARTYLRQAKGMDPLIEASLSGLPVDMNSIPLSPKAKNELNATNIIASGDDTFTIVNREDCLEEASGTDEEIYENLEAQLMKQMKWCLCTRDHCKALGDVSGYNKWERLALNFKRDLDMLRVRKRDALPPPQHHYEIKTYTIVQSCTDLSDSDIEISIIRGVNYSKDADTYVIFEFPYPSENPPTDRTATIKGTCNPEYEAVFPLSGIDRSSRQCQRAFKRHALKCQVWARGCSLNSILCCTNSSGFFRSDSLLGTVTVKLQPLETQCVLHNSFPLMDGRKATGGKLEIKIRLRNPILRKQIENITDKWLIIDH</sequence>
<comment type="similarity">
    <text evidence="1">Belongs to the CC2D1 family.</text>
</comment>
<dbReference type="SUPFAM" id="SSF49562">
    <property type="entry name" value="C2 domain (Calcium/lipid-binding domain, CaLB)"/>
    <property type="match status" value="1"/>
</dbReference>
<dbReference type="InterPro" id="IPR000008">
    <property type="entry name" value="C2_dom"/>
</dbReference>
<proteinExistence type="inferred from homology"/>
<evidence type="ECO:0000313" key="5">
    <source>
        <dbReference type="Proteomes" id="UP001642520"/>
    </source>
</evidence>
<evidence type="ECO:0000256" key="1">
    <source>
        <dbReference type="ARBA" id="ARBA00010672"/>
    </source>
</evidence>
<keyword evidence="5" id="KW-1185">Reference proteome</keyword>
<feature type="compositionally biased region" description="Acidic residues" evidence="2">
    <location>
        <begin position="90"/>
        <end position="104"/>
    </location>
</feature>
<feature type="region of interest" description="Disordered" evidence="2">
    <location>
        <begin position="51"/>
        <end position="76"/>
    </location>
</feature>
<evidence type="ECO:0000259" key="3">
    <source>
        <dbReference type="PROSITE" id="PS50004"/>
    </source>
</evidence>
<feature type="region of interest" description="Disordered" evidence="2">
    <location>
        <begin position="88"/>
        <end position="150"/>
    </location>
</feature>
<feature type="region of interest" description="Disordered" evidence="2">
    <location>
        <begin position="194"/>
        <end position="236"/>
    </location>
</feature>
<dbReference type="InterPro" id="IPR035892">
    <property type="entry name" value="C2_domain_sf"/>
</dbReference>
<dbReference type="EMBL" id="CAXAJV020001293">
    <property type="protein sequence ID" value="CAL7944647.1"/>
    <property type="molecule type" value="Genomic_DNA"/>
</dbReference>
<gene>
    <name evidence="4" type="ORF">XYLVIOL_LOCUS6769</name>
</gene>
<organism evidence="4 5">
    <name type="scientific">Xylocopa violacea</name>
    <name type="common">Violet carpenter bee</name>
    <name type="synonym">Apis violacea</name>
    <dbReference type="NCBI Taxonomy" id="135666"/>
    <lineage>
        <taxon>Eukaryota</taxon>
        <taxon>Metazoa</taxon>
        <taxon>Ecdysozoa</taxon>
        <taxon>Arthropoda</taxon>
        <taxon>Hexapoda</taxon>
        <taxon>Insecta</taxon>
        <taxon>Pterygota</taxon>
        <taxon>Neoptera</taxon>
        <taxon>Endopterygota</taxon>
        <taxon>Hymenoptera</taxon>
        <taxon>Apocrita</taxon>
        <taxon>Aculeata</taxon>
        <taxon>Apoidea</taxon>
        <taxon>Anthophila</taxon>
        <taxon>Apidae</taxon>
        <taxon>Xylocopa</taxon>
        <taxon>Xylocopa</taxon>
    </lineage>
</organism>
<dbReference type="PANTHER" id="PTHR13076:SF9">
    <property type="entry name" value="COILED-COIL AND C2 DOMAIN-CONTAINING PROTEIN 1-LIKE"/>
    <property type="match status" value="1"/>
</dbReference>
<reference evidence="4 5" key="1">
    <citation type="submission" date="2024-08" db="EMBL/GenBank/DDBJ databases">
        <authorList>
            <person name="Will J Nash"/>
            <person name="Angela Man"/>
            <person name="Seanna McTaggart"/>
            <person name="Kendall Baker"/>
            <person name="Tom Barker"/>
            <person name="Leah Catchpole"/>
            <person name="Alex Durrant"/>
            <person name="Karim Gharbi"/>
            <person name="Naomi Irish"/>
            <person name="Gemy Kaithakottil"/>
            <person name="Debby Ku"/>
            <person name="Aaliyah Providence"/>
            <person name="Felix Shaw"/>
            <person name="David Swarbreck"/>
            <person name="Chris Watkins"/>
            <person name="Ann M. McCartney"/>
            <person name="Giulio Formenti"/>
            <person name="Alice Mouton"/>
            <person name="Noel Vella"/>
            <person name="Bjorn M von Reumont"/>
            <person name="Adriana Vella"/>
            <person name="Wilfried Haerty"/>
        </authorList>
    </citation>
    <scope>NUCLEOTIDE SEQUENCE [LARGE SCALE GENOMIC DNA]</scope>
</reference>
<dbReference type="InterPro" id="IPR039725">
    <property type="entry name" value="CC2D1A/B"/>
</dbReference>
<dbReference type="Gene3D" id="2.60.40.150">
    <property type="entry name" value="C2 domain"/>
    <property type="match status" value="1"/>
</dbReference>
<feature type="region of interest" description="Disordered" evidence="2">
    <location>
        <begin position="311"/>
        <end position="358"/>
    </location>
</feature>
<accession>A0ABP1NXA9</accession>
<dbReference type="Pfam" id="PF21528">
    <property type="entry name" value="CC2D1A-B_DM14"/>
    <property type="match status" value="3"/>
</dbReference>
<dbReference type="SMART" id="SM00685">
    <property type="entry name" value="DM14"/>
    <property type="match status" value="4"/>
</dbReference>
<dbReference type="PANTHER" id="PTHR13076">
    <property type="entry name" value="COILED-COIL AND C2 DOMAIN-CONTAINING PROTEIN 1-LIKE"/>
    <property type="match status" value="1"/>
</dbReference>
<protein>
    <recommendedName>
        <fullName evidence="3">C2 domain-containing protein</fullName>
    </recommendedName>
</protein>
<evidence type="ECO:0000313" key="4">
    <source>
        <dbReference type="EMBL" id="CAL7944647.1"/>
    </source>
</evidence>
<dbReference type="SMART" id="SM00239">
    <property type="entry name" value="C2"/>
    <property type="match status" value="1"/>
</dbReference>